<evidence type="ECO:0000256" key="1">
    <source>
        <dbReference type="SAM" id="MobiDB-lite"/>
    </source>
</evidence>
<organism evidence="2">
    <name type="scientific">Thermosulfurimonas dismutans</name>
    <dbReference type="NCBI Taxonomy" id="999894"/>
    <lineage>
        <taxon>Bacteria</taxon>
        <taxon>Pseudomonadati</taxon>
        <taxon>Thermodesulfobacteriota</taxon>
        <taxon>Thermodesulfobacteria</taxon>
        <taxon>Thermodesulfobacteriales</taxon>
        <taxon>Thermodesulfobacteriaceae</taxon>
        <taxon>Thermosulfurimonas</taxon>
    </lineage>
</organism>
<feature type="compositionally biased region" description="Basic and acidic residues" evidence="1">
    <location>
        <begin position="105"/>
        <end position="115"/>
    </location>
</feature>
<sequence length="180" mass="20713">MQEKRDPTAPVGGGRRENFTLLWRVRRNLLERERVFLARRESFPGAGPGFTSRRGVPGEDSQIFPVIFLEREKRPGEKGSGAVEEGLRGGEKLPLSLIYARPPRPRRDISGEKAPGRVPEVESSEDLRPRPSWPENGGSCSTFTLSLPEIRHLVEILFEPFMERWRRELRKRGYLHVRFP</sequence>
<dbReference type="Proteomes" id="UP000886043">
    <property type="component" value="Unassembled WGS sequence"/>
</dbReference>
<evidence type="ECO:0000313" key="2">
    <source>
        <dbReference type="EMBL" id="HFC96899.1"/>
    </source>
</evidence>
<comment type="caution">
    <text evidence="2">The sequence shown here is derived from an EMBL/GenBank/DDBJ whole genome shotgun (WGS) entry which is preliminary data.</text>
</comment>
<accession>A0A7C3GFI3</accession>
<dbReference type="EMBL" id="DRMH01000008">
    <property type="protein sequence ID" value="HFC96899.1"/>
    <property type="molecule type" value="Genomic_DNA"/>
</dbReference>
<protein>
    <submittedName>
        <fullName evidence="2">Uncharacterized protein</fullName>
    </submittedName>
</protein>
<dbReference type="AlphaFoldDB" id="A0A7C3GFI3"/>
<gene>
    <name evidence="2" type="ORF">ENJ40_00375</name>
</gene>
<reference evidence="2" key="1">
    <citation type="journal article" date="2020" name="mSystems">
        <title>Genome- and Community-Level Interaction Insights into Carbon Utilization and Element Cycling Functions of Hydrothermarchaeota in Hydrothermal Sediment.</title>
        <authorList>
            <person name="Zhou Z."/>
            <person name="Liu Y."/>
            <person name="Xu W."/>
            <person name="Pan J."/>
            <person name="Luo Z.H."/>
            <person name="Li M."/>
        </authorList>
    </citation>
    <scope>NUCLEOTIDE SEQUENCE [LARGE SCALE GENOMIC DNA]</scope>
    <source>
        <strain evidence="2">HyVt-483</strain>
    </source>
</reference>
<feature type="region of interest" description="Disordered" evidence="1">
    <location>
        <begin position="101"/>
        <end position="139"/>
    </location>
</feature>
<proteinExistence type="predicted"/>
<name>A0A7C3GFI3_9BACT</name>